<evidence type="ECO:0000313" key="9">
    <source>
        <dbReference type="EMBL" id="CAJ1402687.1"/>
    </source>
</evidence>
<evidence type="ECO:0000256" key="8">
    <source>
        <dbReference type="SAM" id="MobiDB-lite"/>
    </source>
</evidence>
<dbReference type="PANTHER" id="PTHR12385:SF14">
    <property type="entry name" value="CHOLINE TRANSPORTER-LIKE 2"/>
    <property type="match status" value="1"/>
</dbReference>
<evidence type="ECO:0000256" key="5">
    <source>
        <dbReference type="ARBA" id="ARBA00023136"/>
    </source>
</evidence>
<dbReference type="GO" id="GO:0022857">
    <property type="term" value="F:transmembrane transporter activity"/>
    <property type="evidence" value="ECO:0007669"/>
    <property type="project" value="UniProtKB-UniRule"/>
</dbReference>
<gene>
    <name evidence="9" type="ORF">EVOR1521_LOCUS25514</name>
</gene>
<evidence type="ECO:0000256" key="7">
    <source>
        <dbReference type="RuleBase" id="RU368066"/>
    </source>
</evidence>
<protein>
    <recommendedName>
        <fullName evidence="7">Choline transporter-like protein</fullName>
    </recommendedName>
</protein>
<keyword evidence="5 7" id="KW-0472">Membrane</keyword>
<keyword evidence="3 7" id="KW-0812">Transmembrane</keyword>
<evidence type="ECO:0000256" key="1">
    <source>
        <dbReference type="ARBA" id="ARBA00004141"/>
    </source>
</evidence>
<dbReference type="PANTHER" id="PTHR12385">
    <property type="entry name" value="CHOLINE TRANSPORTER-LIKE (SLC FAMILY 44)"/>
    <property type="match status" value="1"/>
</dbReference>
<keyword evidence="10" id="KW-1185">Reference proteome</keyword>
<keyword evidence="6" id="KW-0325">Glycoprotein</keyword>
<feature type="transmembrane region" description="Helical" evidence="7">
    <location>
        <begin position="198"/>
        <end position="220"/>
    </location>
</feature>
<feature type="transmembrane region" description="Helical" evidence="7">
    <location>
        <begin position="32"/>
        <end position="51"/>
    </location>
</feature>
<feature type="transmembrane region" description="Helical" evidence="7">
    <location>
        <begin position="277"/>
        <end position="303"/>
    </location>
</feature>
<comment type="subcellular location">
    <subcellularLocation>
        <location evidence="7">Cell membrane</location>
        <topology evidence="7">Multi-pass membrane protein</topology>
    </subcellularLocation>
    <subcellularLocation>
        <location evidence="1">Membrane</location>
        <topology evidence="1">Multi-pass membrane protein</topology>
    </subcellularLocation>
</comment>
<feature type="region of interest" description="Disordered" evidence="8">
    <location>
        <begin position="591"/>
        <end position="612"/>
    </location>
</feature>
<feature type="transmembrane region" description="Helical" evidence="7">
    <location>
        <begin position="173"/>
        <end position="192"/>
    </location>
</feature>
<proteinExistence type="inferred from homology"/>
<dbReference type="Proteomes" id="UP001178507">
    <property type="component" value="Unassembled WGS sequence"/>
</dbReference>
<dbReference type="EMBL" id="CAUJNA010003463">
    <property type="protein sequence ID" value="CAJ1402687.1"/>
    <property type="molecule type" value="Genomic_DNA"/>
</dbReference>
<dbReference type="AlphaFoldDB" id="A0AA36JBM9"/>
<comment type="caution">
    <text evidence="9">The sequence shown here is derived from an EMBL/GenBank/DDBJ whole genome shotgun (WGS) entry which is preliminary data.</text>
</comment>
<comment type="similarity">
    <text evidence="2 7">Belongs to the CTL (choline transporter-like) family.</text>
</comment>
<dbReference type="InterPro" id="IPR007603">
    <property type="entry name" value="Choline_transptr-like"/>
</dbReference>
<dbReference type="Pfam" id="PF04515">
    <property type="entry name" value="Choline_transpo"/>
    <property type="match status" value="1"/>
</dbReference>
<keyword evidence="4 7" id="KW-1133">Transmembrane helix</keyword>
<feature type="transmembrane region" description="Helical" evidence="7">
    <location>
        <begin position="324"/>
        <end position="347"/>
    </location>
</feature>
<accession>A0AA36JBM9</accession>
<evidence type="ECO:0000256" key="2">
    <source>
        <dbReference type="ARBA" id="ARBA00007168"/>
    </source>
</evidence>
<feature type="transmembrane region" description="Helical" evidence="7">
    <location>
        <begin position="526"/>
        <end position="546"/>
    </location>
</feature>
<dbReference type="GO" id="GO:0005886">
    <property type="term" value="C:plasma membrane"/>
    <property type="evidence" value="ECO:0007669"/>
    <property type="project" value="UniProtKB-SubCell"/>
</dbReference>
<evidence type="ECO:0000256" key="6">
    <source>
        <dbReference type="ARBA" id="ARBA00023180"/>
    </source>
</evidence>
<feature type="transmembrane region" description="Helical" evidence="7">
    <location>
        <begin position="232"/>
        <end position="257"/>
    </location>
</feature>
<feature type="transmembrane region" description="Helical" evidence="7">
    <location>
        <begin position="485"/>
        <end position="506"/>
    </location>
</feature>
<evidence type="ECO:0000313" key="10">
    <source>
        <dbReference type="Proteomes" id="UP001178507"/>
    </source>
</evidence>
<evidence type="ECO:0000256" key="4">
    <source>
        <dbReference type="ARBA" id="ARBA00022989"/>
    </source>
</evidence>
<organism evidence="9 10">
    <name type="scientific">Effrenium voratum</name>
    <dbReference type="NCBI Taxonomy" id="2562239"/>
    <lineage>
        <taxon>Eukaryota</taxon>
        <taxon>Sar</taxon>
        <taxon>Alveolata</taxon>
        <taxon>Dinophyceae</taxon>
        <taxon>Suessiales</taxon>
        <taxon>Symbiodiniaceae</taxon>
        <taxon>Effrenium</taxon>
    </lineage>
</organism>
<name>A0AA36JBM9_9DINO</name>
<evidence type="ECO:0000256" key="3">
    <source>
        <dbReference type="ARBA" id="ARBA00022692"/>
    </source>
</evidence>
<reference evidence="9" key="1">
    <citation type="submission" date="2023-08" db="EMBL/GenBank/DDBJ databases">
        <authorList>
            <person name="Chen Y."/>
            <person name="Shah S."/>
            <person name="Dougan E. K."/>
            <person name="Thang M."/>
            <person name="Chan C."/>
        </authorList>
    </citation>
    <scope>NUCLEOTIDE SEQUENCE</scope>
</reference>
<sequence length="612" mass="66480">MSESEGSSDESGSEVAKDFFENQRRCTDLPCGILFVIGMGALLAMFVWASATGNTKKLSHGIDTHGLQCGVDTPVINRPLLYFCGVITSSGEHSVNLDDPICVSECPSEGSNVAALEGGCQGYSYPTTQVGSRYCLPSGSAEAKSREVVDREMRSMSSEVWNIMGRVTQAWPVLLLSVVVACLMGYVFLFMLKTLTKCIIWICAIIGFAAFAGLGLYLWVEAGQKADLSTTFKVLASICWILAFLTACLVCCCGQALDLSTACMGQAALVIWRNPLLLFSPLVKAIVKVFFFVFLLAGFIHLVSTGEVSGLGRERHLSLSTGQVWMCIAYAFLAFWLLAYVSAVYQFSIAYATAKWFCAPRDAKGKKDVDQCAVIEGVRVGMWYHTGSLAFGSALIAFLELLQRVLEWAEKKSMMEGEINQVTACIVKTLLCCCKCVEGIIAFVNKNVYIDIALTSKTFCAALKSIAHIVIEHGAAMAILNGATAIFQIVGLAAITASVGLLASVMLNTDQYQNIYSSSYLPNPGAAIAVCCILAFIVAWSFMAIFDMTSDTLLICHAEDMANPYGAKYNDNNKEFAEIYAKAEEKAKEMAAANATSSEEEQPHYRYSRNKK</sequence>
<comment type="function">
    <text evidence="7">Choline transporter.</text>
</comment>